<dbReference type="RefSeq" id="WP_268751887.1">
    <property type="nucleotide sequence ID" value="NZ_JAPRFQ010000001.1"/>
</dbReference>
<reference evidence="7" key="1">
    <citation type="submission" date="2022-12" db="EMBL/GenBank/DDBJ databases">
        <title>Description and comparative metabolic analysis of Aerococcus sp. nov., isolated from the feces of a pig.</title>
        <authorList>
            <person name="Chang Y.-H."/>
        </authorList>
    </citation>
    <scope>NUCLEOTIDE SEQUENCE</scope>
    <source>
        <strain evidence="7">YH-aer222</strain>
    </source>
</reference>
<dbReference type="PROSITE" id="PS00893">
    <property type="entry name" value="NUDIX_BOX"/>
    <property type="match status" value="1"/>
</dbReference>
<dbReference type="GO" id="GO:0008413">
    <property type="term" value="F:8-oxo-7,8-dihydroguanosine triphosphate pyrophosphatase activity"/>
    <property type="evidence" value="ECO:0007669"/>
    <property type="project" value="InterPro"/>
</dbReference>
<dbReference type="PROSITE" id="PS51462">
    <property type="entry name" value="NUDIX"/>
    <property type="match status" value="1"/>
</dbReference>
<gene>
    <name evidence="7" type="ORF">OW157_03180</name>
</gene>
<dbReference type="InterPro" id="IPR000086">
    <property type="entry name" value="NUDIX_hydrolase_dom"/>
</dbReference>
<sequence length="154" mass="18007">MMKLTTLIYIEDQDDWLMLHRVKKANDINENMWVGVGGKFEYGESPLECAQREVLEETGQELLAPVFQGFVTFFYADQEPMLIMVYTGRIGSREFSETNEGVLAWIPKNQVLDLDLWEGDQIFIRAIMADQGPFDLKFYYDDSRQLMKVEEKML</sequence>
<dbReference type="SUPFAM" id="SSF55811">
    <property type="entry name" value="Nudix"/>
    <property type="match status" value="1"/>
</dbReference>
<keyword evidence="4" id="KW-0378">Hydrolase</keyword>
<dbReference type="InterPro" id="IPR020084">
    <property type="entry name" value="NUDIX_hydrolase_CS"/>
</dbReference>
<dbReference type="Gene3D" id="3.90.79.10">
    <property type="entry name" value="Nucleoside Triphosphate Pyrophosphohydrolase"/>
    <property type="match status" value="1"/>
</dbReference>
<dbReference type="Proteomes" id="UP001146670">
    <property type="component" value="Unassembled WGS sequence"/>
</dbReference>
<dbReference type="PRINTS" id="PR01402">
    <property type="entry name" value="MUTATORMUTX"/>
</dbReference>
<keyword evidence="5" id="KW-0460">Magnesium</keyword>
<organism evidence="7 8">
    <name type="scientific">Aerococcus kribbianus</name>
    <dbReference type="NCBI Taxonomy" id="2999064"/>
    <lineage>
        <taxon>Bacteria</taxon>
        <taxon>Bacillati</taxon>
        <taxon>Bacillota</taxon>
        <taxon>Bacilli</taxon>
        <taxon>Lactobacillales</taxon>
        <taxon>Aerococcaceae</taxon>
        <taxon>Aerococcus</taxon>
    </lineage>
</organism>
<feature type="domain" description="Nudix hydrolase" evidence="6">
    <location>
        <begin position="1"/>
        <end position="129"/>
    </location>
</feature>
<proteinExistence type="inferred from homology"/>
<name>A0A9X3FPF2_9LACT</name>
<dbReference type="GO" id="GO:0005737">
    <property type="term" value="C:cytoplasm"/>
    <property type="evidence" value="ECO:0007669"/>
    <property type="project" value="TreeGrafter"/>
</dbReference>
<evidence type="ECO:0000259" key="6">
    <source>
        <dbReference type="PROSITE" id="PS51462"/>
    </source>
</evidence>
<comment type="cofactor">
    <cofactor evidence="1">
        <name>Mg(2+)</name>
        <dbReference type="ChEBI" id="CHEBI:18420"/>
    </cofactor>
</comment>
<evidence type="ECO:0000313" key="8">
    <source>
        <dbReference type="Proteomes" id="UP001146670"/>
    </source>
</evidence>
<protein>
    <submittedName>
        <fullName evidence="7">NUDIX domain-containing protein</fullName>
    </submittedName>
</protein>
<evidence type="ECO:0000256" key="2">
    <source>
        <dbReference type="ARBA" id="ARBA00005582"/>
    </source>
</evidence>
<dbReference type="Pfam" id="PF00293">
    <property type="entry name" value="NUDIX"/>
    <property type="match status" value="1"/>
</dbReference>
<evidence type="ECO:0000256" key="4">
    <source>
        <dbReference type="ARBA" id="ARBA00022801"/>
    </source>
</evidence>
<dbReference type="InterPro" id="IPR015797">
    <property type="entry name" value="NUDIX_hydrolase-like_dom_sf"/>
</dbReference>
<evidence type="ECO:0000256" key="5">
    <source>
        <dbReference type="ARBA" id="ARBA00022842"/>
    </source>
</evidence>
<accession>A0A9X3FPF2</accession>
<dbReference type="EMBL" id="JAPRFR010000001">
    <property type="protein sequence ID" value="MCZ0725571.1"/>
    <property type="molecule type" value="Genomic_DNA"/>
</dbReference>
<evidence type="ECO:0000256" key="1">
    <source>
        <dbReference type="ARBA" id="ARBA00001946"/>
    </source>
</evidence>
<dbReference type="PANTHER" id="PTHR43758:SF2">
    <property type="entry name" value="OXIDIZED PURINE NUCLEOSIDE TRIPHOSPHATE HYDROLASE"/>
    <property type="match status" value="1"/>
</dbReference>
<dbReference type="InterPro" id="IPR003562">
    <property type="entry name" value="Mutator_MutX_prot"/>
</dbReference>
<keyword evidence="3" id="KW-0479">Metal-binding</keyword>
<dbReference type="CDD" id="cd18886">
    <property type="entry name" value="NUDIX_MutT_Nudt1"/>
    <property type="match status" value="1"/>
</dbReference>
<evidence type="ECO:0000313" key="7">
    <source>
        <dbReference type="EMBL" id="MCZ0725571.1"/>
    </source>
</evidence>
<comment type="caution">
    <text evidence="7">The sequence shown here is derived from an EMBL/GenBank/DDBJ whole genome shotgun (WGS) entry which is preliminary data.</text>
</comment>
<evidence type="ECO:0000256" key="3">
    <source>
        <dbReference type="ARBA" id="ARBA00022723"/>
    </source>
</evidence>
<dbReference type="AlphaFoldDB" id="A0A9X3FPF2"/>
<comment type="similarity">
    <text evidence="2">Belongs to the Nudix hydrolase family.</text>
</comment>
<dbReference type="GO" id="GO:0046872">
    <property type="term" value="F:metal ion binding"/>
    <property type="evidence" value="ECO:0007669"/>
    <property type="project" value="UniProtKB-KW"/>
</dbReference>
<keyword evidence="8" id="KW-1185">Reference proteome</keyword>
<dbReference type="GO" id="GO:0006281">
    <property type="term" value="P:DNA repair"/>
    <property type="evidence" value="ECO:0007669"/>
    <property type="project" value="InterPro"/>
</dbReference>
<dbReference type="PANTHER" id="PTHR43758">
    <property type="entry name" value="7,8-DIHYDRO-8-OXOGUANINE TRIPHOSPHATASE"/>
    <property type="match status" value="1"/>
</dbReference>